<evidence type="ECO:0000259" key="1">
    <source>
        <dbReference type="Pfam" id="PF19419"/>
    </source>
</evidence>
<gene>
    <name evidence="2" type="ORF">ACTOB_003710</name>
</gene>
<evidence type="ECO:0000313" key="3">
    <source>
        <dbReference type="Proteomes" id="UP001240150"/>
    </source>
</evidence>
<feature type="domain" description="DUF5983" evidence="1">
    <location>
        <begin position="82"/>
        <end position="167"/>
    </location>
</feature>
<sequence length="167" mass="18301">MSIRRQRVQAIDQVDVLGLPETFAAAKTVDKPEPDCIYSIIAGNGEGGIQLTGTPPELHHLLHRAQTELGRATGGPRVITVIDLSTGHLPRPICDRLNTYSGVHACFTGTGWLLTVPDDLAAHHADFSGSVPAEVWRLWQYAHRFSAEYILLNAGADRIDALPSWDW</sequence>
<protein>
    <recommendedName>
        <fullName evidence="1">DUF5983 domain-containing protein</fullName>
    </recommendedName>
</protein>
<dbReference type="Pfam" id="PF19419">
    <property type="entry name" value="DUF5983"/>
    <property type="match status" value="1"/>
</dbReference>
<dbReference type="RefSeq" id="WP_284921493.1">
    <property type="nucleotide sequence ID" value="NZ_CP126980.1"/>
</dbReference>
<organism evidence="2 3">
    <name type="scientific">Actinoplanes oblitus</name>
    <dbReference type="NCBI Taxonomy" id="3040509"/>
    <lineage>
        <taxon>Bacteria</taxon>
        <taxon>Bacillati</taxon>
        <taxon>Actinomycetota</taxon>
        <taxon>Actinomycetes</taxon>
        <taxon>Micromonosporales</taxon>
        <taxon>Micromonosporaceae</taxon>
        <taxon>Actinoplanes</taxon>
    </lineage>
</organism>
<proteinExistence type="predicted"/>
<dbReference type="Proteomes" id="UP001240150">
    <property type="component" value="Chromosome"/>
</dbReference>
<evidence type="ECO:0000313" key="2">
    <source>
        <dbReference type="EMBL" id="WIN00035.1"/>
    </source>
</evidence>
<name>A0ABY8WUH0_9ACTN</name>
<reference evidence="2 3" key="1">
    <citation type="submission" date="2023-06" db="EMBL/GenBank/DDBJ databases">
        <authorList>
            <person name="Yushchuk O."/>
            <person name="Binda E."/>
            <person name="Ruckert-Reed C."/>
            <person name="Fedorenko V."/>
            <person name="Kalinowski J."/>
            <person name="Marinelli F."/>
        </authorList>
    </citation>
    <scope>NUCLEOTIDE SEQUENCE [LARGE SCALE GENOMIC DNA]</scope>
    <source>
        <strain evidence="2 3">NRRL 3884</strain>
    </source>
</reference>
<dbReference type="EMBL" id="CP126980">
    <property type="protein sequence ID" value="WIN00035.1"/>
    <property type="molecule type" value="Genomic_DNA"/>
</dbReference>
<dbReference type="InterPro" id="IPR046025">
    <property type="entry name" value="DUF5983"/>
</dbReference>
<keyword evidence="3" id="KW-1185">Reference proteome</keyword>
<accession>A0ABY8WUH0</accession>